<evidence type="ECO:0000259" key="1">
    <source>
        <dbReference type="Pfam" id="PF07859"/>
    </source>
</evidence>
<dbReference type="PANTHER" id="PTHR23024">
    <property type="entry name" value="ARYLACETAMIDE DEACETYLASE"/>
    <property type="match status" value="1"/>
</dbReference>
<evidence type="ECO:0000313" key="2">
    <source>
        <dbReference type="EMBL" id="KAK5948988.1"/>
    </source>
</evidence>
<comment type="caution">
    <text evidence="2">The sequence shown here is derived from an EMBL/GenBank/DDBJ whole genome shotgun (WGS) entry which is preliminary data.</text>
</comment>
<dbReference type="Proteomes" id="UP001316803">
    <property type="component" value="Unassembled WGS sequence"/>
</dbReference>
<reference evidence="2 3" key="1">
    <citation type="submission" date="2022-12" db="EMBL/GenBank/DDBJ databases">
        <title>Genomic features and morphological characterization of a novel Knufia sp. strain isolated from spacecraft assembly facility.</title>
        <authorList>
            <person name="Teixeira M."/>
            <person name="Chander A.M."/>
            <person name="Stajich J.E."/>
            <person name="Venkateswaran K."/>
        </authorList>
    </citation>
    <scope>NUCLEOTIDE SEQUENCE [LARGE SCALE GENOMIC DNA]</scope>
    <source>
        <strain evidence="2 3">FJI-L2-BK-P2</strain>
    </source>
</reference>
<organism evidence="2 3">
    <name type="scientific">Knufia fluminis</name>
    <dbReference type="NCBI Taxonomy" id="191047"/>
    <lineage>
        <taxon>Eukaryota</taxon>
        <taxon>Fungi</taxon>
        <taxon>Dikarya</taxon>
        <taxon>Ascomycota</taxon>
        <taxon>Pezizomycotina</taxon>
        <taxon>Eurotiomycetes</taxon>
        <taxon>Chaetothyriomycetidae</taxon>
        <taxon>Chaetothyriales</taxon>
        <taxon>Trichomeriaceae</taxon>
        <taxon>Knufia</taxon>
    </lineage>
</organism>
<feature type="domain" description="Alpha/beta hydrolase fold-3" evidence="1">
    <location>
        <begin position="97"/>
        <end position="322"/>
    </location>
</feature>
<dbReference type="GO" id="GO:0016787">
    <property type="term" value="F:hydrolase activity"/>
    <property type="evidence" value="ECO:0007669"/>
    <property type="project" value="InterPro"/>
</dbReference>
<dbReference type="InterPro" id="IPR050466">
    <property type="entry name" value="Carboxylest/Gibb_receptor"/>
</dbReference>
<dbReference type="AlphaFoldDB" id="A0AAN8ENY4"/>
<dbReference type="PANTHER" id="PTHR23024:SF643">
    <property type="entry name" value="AB HYDROLASE SUPERFAMILY PROTEIN B1A11.02"/>
    <property type="match status" value="1"/>
</dbReference>
<dbReference type="InterPro" id="IPR013094">
    <property type="entry name" value="AB_hydrolase_3"/>
</dbReference>
<protein>
    <recommendedName>
        <fullName evidence="1">Alpha/beta hydrolase fold-3 domain-containing protein</fullName>
    </recommendedName>
</protein>
<dbReference type="InterPro" id="IPR029058">
    <property type="entry name" value="AB_hydrolase_fold"/>
</dbReference>
<evidence type="ECO:0000313" key="3">
    <source>
        <dbReference type="Proteomes" id="UP001316803"/>
    </source>
</evidence>
<name>A0AAN8ENY4_9EURO</name>
<keyword evidence="3" id="KW-1185">Reference proteome</keyword>
<proteinExistence type="predicted"/>
<dbReference type="SUPFAM" id="SSF53474">
    <property type="entry name" value="alpha/beta-Hydrolases"/>
    <property type="match status" value="1"/>
</dbReference>
<accession>A0AAN8ENY4</accession>
<dbReference type="EMBL" id="JAKLMC020000040">
    <property type="protein sequence ID" value="KAK5948988.1"/>
    <property type="molecule type" value="Genomic_DNA"/>
</dbReference>
<dbReference type="Gene3D" id="3.40.50.1820">
    <property type="entry name" value="alpha/beta hydrolase"/>
    <property type="match status" value="1"/>
</dbReference>
<dbReference type="Pfam" id="PF07859">
    <property type="entry name" value="Abhydrolase_3"/>
    <property type="match status" value="1"/>
</dbReference>
<gene>
    <name evidence="2" type="ORF">OHC33_009909</name>
</gene>
<sequence length="348" mass="39215">MSRTTSELRASNIISPILTEAVQKRTFETTDPDPLVRRQQRADHLARLRQYMPLGGKPIPEVEERDVKVGVRDGHEVRVRVYTSREEGGDVDAGPLILMFHEGGFTAGDLTDEEMNCRLFCREFGAVCVNVEYRLAPEAFFPTWIHDSIDVTRYFAVNARSYNADPSKGFIVGGNSAGGNIAAVLAQLSRLGEIEPPITGQYLSVPLIFPLELVPEKYRDELLSPYENLQDPILKDVGAERLKDLERQLGVDPSSNLFTPLGFPSYPPDAARSKYPLARAYMQVAGLDPLRDHALVYDRILRVEYGVRSKVDLYSGFGHMFWTNWPELRESHDFVEDTVRGTGWLLGR</sequence>